<evidence type="ECO:0000313" key="2">
    <source>
        <dbReference type="Proteomes" id="UP001163823"/>
    </source>
</evidence>
<protein>
    <submittedName>
        <fullName evidence="1">Uncharacterized protein</fullName>
    </submittedName>
</protein>
<name>A0AAD7M0Z2_QUISA</name>
<evidence type="ECO:0000313" key="1">
    <source>
        <dbReference type="EMBL" id="KAJ7967925.1"/>
    </source>
</evidence>
<organism evidence="1 2">
    <name type="scientific">Quillaja saponaria</name>
    <name type="common">Soap bark tree</name>
    <dbReference type="NCBI Taxonomy" id="32244"/>
    <lineage>
        <taxon>Eukaryota</taxon>
        <taxon>Viridiplantae</taxon>
        <taxon>Streptophyta</taxon>
        <taxon>Embryophyta</taxon>
        <taxon>Tracheophyta</taxon>
        <taxon>Spermatophyta</taxon>
        <taxon>Magnoliopsida</taxon>
        <taxon>eudicotyledons</taxon>
        <taxon>Gunneridae</taxon>
        <taxon>Pentapetalae</taxon>
        <taxon>rosids</taxon>
        <taxon>fabids</taxon>
        <taxon>Fabales</taxon>
        <taxon>Quillajaceae</taxon>
        <taxon>Quillaja</taxon>
    </lineage>
</organism>
<dbReference type="EMBL" id="JARAOO010000005">
    <property type="protein sequence ID" value="KAJ7967925.1"/>
    <property type="molecule type" value="Genomic_DNA"/>
</dbReference>
<sequence length="99" mass="11373">MAKRNPLVAEPRRNIPMQLINLVQQGVLHLKNLMIPPRRLARSHNLIQGSVGVITFSLRGKTHLLYPETSEHLVGVRINQNLRRKMKIQNPMMSSERCS</sequence>
<dbReference type="Proteomes" id="UP001163823">
    <property type="component" value="Chromosome 5"/>
</dbReference>
<keyword evidence="2" id="KW-1185">Reference proteome</keyword>
<reference evidence="1" key="1">
    <citation type="journal article" date="2023" name="Science">
        <title>Elucidation of the pathway for biosynthesis of saponin adjuvants from the soapbark tree.</title>
        <authorList>
            <person name="Reed J."/>
            <person name="Orme A."/>
            <person name="El-Demerdash A."/>
            <person name="Owen C."/>
            <person name="Martin L.B.B."/>
            <person name="Misra R.C."/>
            <person name="Kikuchi S."/>
            <person name="Rejzek M."/>
            <person name="Martin A.C."/>
            <person name="Harkess A."/>
            <person name="Leebens-Mack J."/>
            <person name="Louveau T."/>
            <person name="Stephenson M.J."/>
            <person name="Osbourn A."/>
        </authorList>
    </citation>
    <scope>NUCLEOTIDE SEQUENCE</scope>
    <source>
        <strain evidence="1">S10</strain>
    </source>
</reference>
<dbReference type="KEGG" id="qsa:O6P43_012110"/>
<dbReference type="AlphaFoldDB" id="A0AAD7M0Z2"/>
<comment type="caution">
    <text evidence="1">The sequence shown here is derived from an EMBL/GenBank/DDBJ whole genome shotgun (WGS) entry which is preliminary data.</text>
</comment>
<gene>
    <name evidence="1" type="ORF">O6P43_012110</name>
</gene>
<accession>A0AAD7M0Z2</accession>
<proteinExistence type="predicted"/>